<comment type="caution">
    <text evidence="1">The sequence shown here is derived from an EMBL/GenBank/DDBJ whole genome shotgun (WGS) entry which is preliminary data.</text>
</comment>
<accession>A0A0F9J4H4</accession>
<dbReference type="AlphaFoldDB" id="A0A0F9J4H4"/>
<protein>
    <submittedName>
        <fullName evidence="1">Uncharacterized protein</fullName>
    </submittedName>
</protein>
<dbReference type="EMBL" id="LAZR01010860">
    <property type="protein sequence ID" value="KKM64649.1"/>
    <property type="molecule type" value="Genomic_DNA"/>
</dbReference>
<evidence type="ECO:0000313" key="1">
    <source>
        <dbReference type="EMBL" id="KKM64649.1"/>
    </source>
</evidence>
<organism evidence="1">
    <name type="scientific">marine sediment metagenome</name>
    <dbReference type="NCBI Taxonomy" id="412755"/>
    <lineage>
        <taxon>unclassified sequences</taxon>
        <taxon>metagenomes</taxon>
        <taxon>ecological metagenomes</taxon>
    </lineage>
</organism>
<proteinExistence type="predicted"/>
<name>A0A0F9J4H4_9ZZZZ</name>
<sequence>MKKLEYCEVCQKCTYGYDSTSGFCCNKCYRVTTPKFRNDIPYYRTVYKMTEKNNKPLNTKNKRR</sequence>
<reference evidence="1" key="1">
    <citation type="journal article" date="2015" name="Nature">
        <title>Complex archaea that bridge the gap between prokaryotes and eukaryotes.</title>
        <authorList>
            <person name="Spang A."/>
            <person name="Saw J.H."/>
            <person name="Jorgensen S.L."/>
            <person name="Zaremba-Niedzwiedzka K."/>
            <person name="Martijn J."/>
            <person name="Lind A.E."/>
            <person name="van Eijk R."/>
            <person name="Schleper C."/>
            <person name="Guy L."/>
            <person name="Ettema T.J."/>
        </authorList>
    </citation>
    <scope>NUCLEOTIDE SEQUENCE</scope>
</reference>
<gene>
    <name evidence="1" type="ORF">LCGC14_1499170</name>
</gene>